<protein>
    <submittedName>
        <fullName evidence="2">Uncharacterized protein</fullName>
    </submittedName>
</protein>
<reference evidence="2 3" key="1">
    <citation type="submission" date="2020-04" db="EMBL/GenBank/DDBJ databases">
        <authorList>
            <person name="De Canck E."/>
        </authorList>
    </citation>
    <scope>NUCLEOTIDE SEQUENCE [LARGE SCALE GENOMIC DNA]</scope>
    <source>
        <strain evidence="2 3">LMG 3441</strain>
    </source>
</reference>
<keyword evidence="1" id="KW-0812">Transmembrane</keyword>
<organism evidence="2 3">
    <name type="scientific">Achromobacter kerstersii</name>
    <dbReference type="NCBI Taxonomy" id="1353890"/>
    <lineage>
        <taxon>Bacteria</taxon>
        <taxon>Pseudomonadati</taxon>
        <taxon>Pseudomonadota</taxon>
        <taxon>Betaproteobacteria</taxon>
        <taxon>Burkholderiales</taxon>
        <taxon>Alcaligenaceae</taxon>
        <taxon>Achromobacter</taxon>
    </lineage>
</organism>
<keyword evidence="1" id="KW-0472">Membrane</keyword>
<evidence type="ECO:0000256" key="1">
    <source>
        <dbReference type="SAM" id="Phobius"/>
    </source>
</evidence>
<evidence type="ECO:0000313" key="3">
    <source>
        <dbReference type="Proteomes" id="UP000494269"/>
    </source>
</evidence>
<keyword evidence="1" id="KW-1133">Transmembrane helix</keyword>
<dbReference type="EMBL" id="CADIJQ010000001">
    <property type="protein sequence ID" value="CAB3665673.1"/>
    <property type="molecule type" value="Genomic_DNA"/>
</dbReference>
<evidence type="ECO:0000313" key="2">
    <source>
        <dbReference type="EMBL" id="CAB3665673.1"/>
    </source>
</evidence>
<dbReference type="AlphaFoldDB" id="A0A6S7ADJ0"/>
<name>A0A6S7ADJ0_9BURK</name>
<accession>A0A6S7ADJ0</accession>
<dbReference type="Proteomes" id="UP000494269">
    <property type="component" value="Unassembled WGS sequence"/>
</dbReference>
<sequence length="35" mass="3645">MAGLNTLMKVLTHLNFGALIALALWLVALHAGGTL</sequence>
<gene>
    <name evidence="2" type="ORF">LMG3441_00798</name>
</gene>
<proteinExistence type="predicted"/>
<feature type="transmembrane region" description="Helical" evidence="1">
    <location>
        <begin position="12"/>
        <end position="32"/>
    </location>
</feature>
<keyword evidence="3" id="KW-1185">Reference proteome</keyword>